<name>A0ABS8T170_DATST</name>
<dbReference type="EMBL" id="JACEIK010000987">
    <property type="protein sequence ID" value="MCD7464703.1"/>
    <property type="molecule type" value="Genomic_DNA"/>
</dbReference>
<evidence type="ECO:0000313" key="2">
    <source>
        <dbReference type="Proteomes" id="UP000823775"/>
    </source>
</evidence>
<accession>A0ABS8T170</accession>
<comment type="caution">
    <text evidence="1">The sequence shown here is derived from an EMBL/GenBank/DDBJ whole genome shotgun (WGS) entry which is preliminary data.</text>
</comment>
<protein>
    <submittedName>
        <fullName evidence="1">Uncharacterized protein</fullName>
    </submittedName>
</protein>
<reference evidence="1 2" key="1">
    <citation type="journal article" date="2021" name="BMC Genomics">
        <title>Datura genome reveals duplications of psychoactive alkaloid biosynthetic genes and high mutation rate following tissue culture.</title>
        <authorList>
            <person name="Rajewski A."/>
            <person name="Carter-House D."/>
            <person name="Stajich J."/>
            <person name="Litt A."/>
        </authorList>
    </citation>
    <scope>NUCLEOTIDE SEQUENCE [LARGE SCALE GENOMIC DNA]</scope>
    <source>
        <strain evidence="1">AR-01</strain>
    </source>
</reference>
<organism evidence="1 2">
    <name type="scientific">Datura stramonium</name>
    <name type="common">Jimsonweed</name>
    <name type="synonym">Common thornapple</name>
    <dbReference type="NCBI Taxonomy" id="4076"/>
    <lineage>
        <taxon>Eukaryota</taxon>
        <taxon>Viridiplantae</taxon>
        <taxon>Streptophyta</taxon>
        <taxon>Embryophyta</taxon>
        <taxon>Tracheophyta</taxon>
        <taxon>Spermatophyta</taxon>
        <taxon>Magnoliopsida</taxon>
        <taxon>eudicotyledons</taxon>
        <taxon>Gunneridae</taxon>
        <taxon>Pentapetalae</taxon>
        <taxon>asterids</taxon>
        <taxon>lamiids</taxon>
        <taxon>Solanales</taxon>
        <taxon>Solanaceae</taxon>
        <taxon>Solanoideae</taxon>
        <taxon>Datureae</taxon>
        <taxon>Datura</taxon>
    </lineage>
</organism>
<evidence type="ECO:0000313" key="1">
    <source>
        <dbReference type="EMBL" id="MCD7464703.1"/>
    </source>
</evidence>
<dbReference type="Proteomes" id="UP000823775">
    <property type="component" value="Unassembled WGS sequence"/>
</dbReference>
<proteinExistence type="predicted"/>
<keyword evidence="2" id="KW-1185">Reference proteome</keyword>
<gene>
    <name evidence="1" type="ORF">HAX54_053255</name>
</gene>
<feature type="non-terminal residue" evidence="1">
    <location>
        <position position="99"/>
    </location>
</feature>
<sequence>MDDVLEVLKIPFDKISDKETSKQVNWTSIAKKEVSIFERRAQDKDELLFKYYNYFIGLIEVQHKTIQIIINNSDKTSPSTFALAILEFILQPSKIIFKV</sequence>